<dbReference type="SUPFAM" id="SSF143870">
    <property type="entry name" value="PF0523-like"/>
    <property type="match status" value="1"/>
</dbReference>
<organism evidence="9 10">
    <name type="scientific">Batrachochytrium salamandrivorans</name>
    <dbReference type="NCBI Taxonomy" id="1357716"/>
    <lineage>
        <taxon>Eukaryota</taxon>
        <taxon>Fungi</taxon>
        <taxon>Fungi incertae sedis</taxon>
        <taxon>Chytridiomycota</taxon>
        <taxon>Chytridiomycota incertae sedis</taxon>
        <taxon>Chytridiomycetes</taxon>
        <taxon>Rhizophydiales</taxon>
        <taxon>Rhizophydiales incertae sedis</taxon>
        <taxon>Batrachochytrium</taxon>
    </lineage>
</organism>
<evidence type="ECO:0000256" key="6">
    <source>
        <dbReference type="ARBA" id="ARBA00023242"/>
    </source>
</evidence>
<comment type="caution">
    <text evidence="9">The sequence shown here is derived from an EMBL/GenBank/DDBJ whole genome shotgun (WGS) entry which is preliminary data.</text>
</comment>
<comment type="subcellular location">
    <subcellularLocation>
        <location evidence="1">Nucleus</location>
    </subcellularLocation>
</comment>
<comment type="similarity">
    <text evidence="2 8">Belongs to the CGI121/TPRKB family.</text>
</comment>
<evidence type="ECO:0000256" key="1">
    <source>
        <dbReference type="ARBA" id="ARBA00004123"/>
    </source>
</evidence>
<evidence type="ECO:0000256" key="4">
    <source>
        <dbReference type="ARBA" id="ARBA00016009"/>
    </source>
</evidence>
<dbReference type="Gene3D" id="3.30.2380.10">
    <property type="entry name" value="CGI121/TPRKB"/>
    <property type="match status" value="1"/>
</dbReference>
<accession>A0ABQ8FBY3</accession>
<dbReference type="EMBL" id="JAFCIX010000339">
    <property type="protein sequence ID" value="KAH6594151.1"/>
    <property type="molecule type" value="Genomic_DNA"/>
</dbReference>
<reference evidence="9 10" key="1">
    <citation type="submission" date="2021-02" db="EMBL/GenBank/DDBJ databases">
        <title>Variation within the Batrachochytrium salamandrivorans European outbreak.</title>
        <authorList>
            <person name="Kelly M."/>
            <person name="Pasmans F."/>
            <person name="Shea T.P."/>
            <person name="Munoz J.F."/>
            <person name="Carranza S."/>
            <person name="Cuomo C.A."/>
            <person name="Martel A."/>
        </authorList>
    </citation>
    <scope>NUCLEOTIDE SEQUENCE [LARGE SCALE GENOMIC DNA]</scope>
    <source>
        <strain evidence="9 10">AMFP18/2</strain>
    </source>
</reference>
<evidence type="ECO:0000256" key="2">
    <source>
        <dbReference type="ARBA" id="ARBA00005546"/>
    </source>
</evidence>
<evidence type="ECO:0000313" key="9">
    <source>
        <dbReference type="EMBL" id="KAH6594151.1"/>
    </source>
</evidence>
<dbReference type="PANTHER" id="PTHR15840">
    <property type="entry name" value="CGI-121 FAMILY MEMBER"/>
    <property type="match status" value="1"/>
</dbReference>
<evidence type="ECO:0000313" key="10">
    <source>
        <dbReference type="Proteomes" id="UP001648503"/>
    </source>
</evidence>
<keyword evidence="10" id="KW-1185">Reference proteome</keyword>
<gene>
    <name evidence="9" type="ORF">BASA50_006848</name>
</gene>
<evidence type="ECO:0000256" key="5">
    <source>
        <dbReference type="ARBA" id="ARBA00022694"/>
    </source>
</evidence>
<keyword evidence="6 8" id="KW-0539">Nucleus</keyword>
<name>A0ABQ8FBY3_9FUNG</name>
<proteinExistence type="inferred from homology"/>
<evidence type="ECO:0000256" key="7">
    <source>
        <dbReference type="ARBA" id="ARBA00025043"/>
    </source>
</evidence>
<dbReference type="PANTHER" id="PTHR15840:SF10">
    <property type="entry name" value="EKC_KEOPS COMPLEX SUBUNIT TPRKB"/>
    <property type="match status" value="1"/>
</dbReference>
<keyword evidence="5" id="KW-0819">tRNA processing</keyword>
<dbReference type="Pfam" id="PF08617">
    <property type="entry name" value="CGI-121"/>
    <property type="match status" value="1"/>
</dbReference>
<dbReference type="Proteomes" id="UP001648503">
    <property type="component" value="Unassembled WGS sequence"/>
</dbReference>
<dbReference type="InterPro" id="IPR013926">
    <property type="entry name" value="CGI121/TPRKB"/>
</dbReference>
<sequence length="201" mass="21579">MILPILPLIPHSPATSHPSSIPPPTVHAYLFTNVLNAADLLLQLKTGSSTTQSTPPTHSNIPLPTATYLDASRIFSLFQLTLAVTKAHLNQSTATMRTHSLQTEILLALSPGISIAHAFKHFGINKLTTNLLVVCNDPDLTARSILTSAIQGTLAGHQFDLDSVRDLHAISKIYSVPKHMLDQLAEVETIIVGTMALQGNA</sequence>
<comment type="function">
    <text evidence="7">Component of the EKC/KEOPS complex that is required for the formation of a threonylcarbamoyl group on adenosine at position 37 (t(6)A37) in tRNAs that read codons beginning with adenine. The complex is probably involved in the transfer of the threonylcarbamoyl moiety of threonylcarbamoyl-AMP (TC-AMP) to the N6 group of A37. CGI121 acts as an allosteric effector that regulates the t(6)A activity of the complex. The EKC/KEOPS complex also promotes both telomere uncapping and telomere elongation. The complex is required for efficient recruitment of transcriptional coactivators. CGI121 is not required for tRNA modification.</text>
</comment>
<dbReference type="InterPro" id="IPR036504">
    <property type="entry name" value="CGI121/TPRKB_sf"/>
</dbReference>
<protein>
    <recommendedName>
        <fullName evidence="4">EKC/KEOPS complex subunit CGI121</fullName>
    </recommendedName>
    <alternativeName>
        <fullName evidence="3">EKC/KEOPS complex subunit cgi121</fullName>
    </alternativeName>
</protein>
<evidence type="ECO:0000256" key="8">
    <source>
        <dbReference type="RuleBase" id="RU004398"/>
    </source>
</evidence>
<evidence type="ECO:0000256" key="3">
    <source>
        <dbReference type="ARBA" id="ARBA00015316"/>
    </source>
</evidence>